<accession>A0A1G8RAI8</accession>
<dbReference type="EMBL" id="FNDZ01000008">
    <property type="protein sequence ID" value="SDJ14074.1"/>
    <property type="molecule type" value="Genomic_DNA"/>
</dbReference>
<evidence type="ECO:0000313" key="8">
    <source>
        <dbReference type="EMBL" id="SDJ14074.1"/>
    </source>
</evidence>
<evidence type="ECO:0000313" key="9">
    <source>
        <dbReference type="Proteomes" id="UP000183255"/>
    </source>
</evidence>
<dbReference type="InterPro" id="IPR018076">
    <property type="entry name" value="T2SS_GspF_dom"/>
</dbReference>
<dbReference type="InterPro" id="IPR042094">
    <property type="entry name" value="T2SS_GspF_sf"/>
</dbReference>
<keyword evidence="2" id="KW-1003">Cell membrane</keyword>
<keyword evidence="3 6" id="KW-0812">Transmembrane</keyword>
<keyword evidence="5 6" id="KW-0472">Membrane</keyword>
<feature type="transmembrane region" description="Helical" evidence="6">
    <location>
        <begin position="273"/>
        <end position="294"/>
    </location>
</feature>
<dbReference type="PANTHER" id="PTHR35007:SF2">
    <property type="entry name" value="PILUS ASSEMBLE PROTEIN"/>
    <property type="match status" value="1"/>
</dbReference>
<organism evidence="8 9">
    <name type="scientific">Proteiniclasticum ruminis</name>
    <dbReference type="NCBI Taxonomy" id="398199"/>
    <lineage>
        <taxon>Bacteria</taxon>
        <taxon>Bacillati</taxon>
        <taxon>Bacillota</taxon>
        <taxon>Clostridia</taxon>
        <taxon>Eubacteriales</taxon>
        <taxon>Clostridiaceae</taxon>
        <taxon>Proteiniclasticum</taxon>
    </lineage>
</organism>
<dbReference type="PANTHER" id="PTHR35007">
    <property type="entry name" value="INTEGRAL MEMBRANE PROTEIN-RELATED"/>
    <property type="match status" value="1"/>
</dbReference>
<evidence type="ECO:0000256" key="4">
    <source>
        <dbReference type="ARBA" id="ARBA00022989"/>
    </source>
</evidence>
<dbReference type="Pfam" id="PF00482">
    <property type="entry name" value="T2SSF"/>
    <property type="match status" value="1"/>
</dbReference>
<reference evidence="8 9" key="1">
    <citation type="submission" date="2016-10" db="EMBL/GenBank/DDBJ databases">
        <authorList>
            <person name="de Groot N.N."/>
        </authorList>
    </citation>
    <scope>NUCLEOTIDE SEQUENCE [LARGE SCALE GENOMIC DNA]</scope>
    <source>
        <strain evidence="8 9">CGMCC 1.5058</strain>
    </source>
</reference>
<dbReference type="Gene3D" id="1.20.81.30">
    <property type="entry name" value="Type II secretion system (T2SS), domain F"/>
    <property type="match status" value="1"/>
</dbReference>
<evidence type="ECO:0000256" key="5">
    <source>
        <dbReference type="ARBA" id="ARBA00023136"/>
    </source>
</evidence>
<name>A0A1G8RAI8_9CLOT</name>
<evidence type="ECO:0000256" key="2">
    <source>
        <dbReference type="ARBA" id="ARBA00022475"/>
    </source>
</evidence>
<feature type="transmembrane region" description="Helical" evidence="6">
    <location>
        <begin position="6"/>
        <end position="25"/>
    </location>
</feature>
<feature type="transmembrane region" description="Helical" evidence="6">
    <location>
        <begin position="100"/>
        <end position="118"/>
    </location>
</feature>
<dbReference type="AlphaFoldDB" id="A0A1G8RAI8"/>
<gene>
    <name evidence="8" type="ORF">SAMN05421804_10841</name>
</gene>
<dbReference type="RefSeq" id="WP_031577269.1">
    <property type="nucleotide sequence ID" value="NZ_FNDZ01000008.1"/>
</dbReference>
<proteinExistence type="predicted"/>
<evidence type="ECO:0000256" key="6">
    <source>
        <dbReference type="SAM" id="Phobius"/>
    </source>
</evidence>
<keyword evidence="4 6" id="KW-1133">Transmembrane helix</keyword>
<dbReference type="GO" id="GO:0005886">
    <property type="term" value="C:plasma membrane"/>
    <property type="evidence" value="ECO:0007669"/>
    <property type="project" value="UniProtKB-SubCell"/>
</dbReference>
<feature type="domain" description="Type II secretion system protein GspF" evidence="7">
    <location>
        <begin position="163"/>
        <end position="289"/>
    </location>
</feature>
<evidence type="ECO:0000256" key="1">
    <source>
        <dbReference type="ARBA" id="ARBA00004651"/>
    </source>
</evidence>
<comment type="subcellular location">
    <subcellularLocation>
        <location evidence="1">Cell membrane</location>
        <topology evidence="1">Multi-pass membrane protein</topology>
    </subcellularLocation>
</comment>
<protein>
    <submittedName>
        <fullName evidence="8">Tight adherence protein C</fullName>
    </submittedName>
</protein>
<sequence>MEPLLYLLTLVTVTLITVVLYQVFFGKRVMVSERLQSIKAIGVDYEEDELKTPFIDRVIAPLVDRMAKAVGRMTPSGIKDKYETLIIQAGKQKVMNTNKLLLLQLVSAVIFGGLMYVVSLLTNLPALLFTAVMAFLGWMLPYVQYRSIARKRQEEIQVSLPSFLDLLYVSVEAGLGFDMAMKRSAEKMKGALAEEIRAVLDDISKGRNRSEALRSLSKRTGVDDLNTFVTAVIQADQLGSNIANMLRVQSMSARTRRRQRIEQAVAKLPVKMIFPLVFFFLPAIFIIILGPALLNVLEALSGTDILR</sequence>
<evidence type="ECO:0000259" key="7">
    <source>
        <dbReference type="Pfam" id="PF00482"/>
    </source>
</evidence>
<dbReference type="Proteomes" id="UP000183255">
    <property type="component" value="Unassembled WGS sequence"/>
</dbReference>
<evidence type="ECO:0000256" key="3">
    <source>
        <dbReference type="ARBA" id="ARBA00022692"/>
    </source>
</evidence>
<feature type="transmembrane region" description="Helical" evidence="6">
    <location>
        <begin position="124"/>
        <end position="143"/>
    </location>
</feature>